<feature type="region of interest" description="Disordered" evidence="1">
    <location>
        <begin position="39"/>
        <end position="65"/>
    </location>
</feature>
<dbReference type="RefSeq" id="WP_344217091.1">
    <property type="nucleotide sequence ID" value="NZ_BAAAOS010000032.1"/>
</dbReference>
<proteinExistence type="predicted"/>
<name>A0ABN2DUI7_9ACTN</name>
<protein>
    <submittedName>
        <fullName evidence="2">Uncharacterized protein</fullName>
    </submittedName>
</protein>
<sequence>MSPDWGKAAMGVKTATVIALLMLSAGCTDGSQENLVAPTVQPTRAPTSAPAAPSPTPSPTTTPLTPQQAAKIYLAAVRPRNTALAKFDADWKASASVEILRADAARMVAAERNFLKVLDSNTWPRSIAENADNLANCIASSITWYDDTTRITNASEILPLPPCGGADANLIRLRLQLPSH</sequence>
<organism evidence="2 3">
    <name type="scientific">Kribbella sancticallisti</name>
    <dbReference type="NCBI Taxonomy" id="460087"/>
    <lineage>
        <taxon>Bacteria</taxon>
        <taxon>Bacillati</taxon>
        <taxon>Actinomycetota</taxon>
        <taxon>Actinomycetes</taxon>
        <taxon>Propionibacteriales</taxon>
        <taxon>Kribbellaceae</taxon>
        <taxon>Kribbella</taxon>
    </lineage>
</organism>
<dbReference type="PROSITE" id="PS51257">
    <property type="entry name" value="PROKAR_LIPOPROTEIN"/>
    <property type="match status" value="1"/>
</dbReference>
<dbReference type="EMBL" id="BAAAOS010000032">
    <property type="protein sequence ID" value="GAA1587066.1"/>
    <property type="molecule type" value="Genomic_DNA"/>
</dbReference>
<gene>
    <name evidence="2" type="ORF">GCM10009789_45760</name>
</gene>
<evidence type="ECO:0000313" key="2">
    <source>
        <dbReference type="EMBL" id="GAA1587066.1"/>
    </source>
</evidence>
<evidence type="ECO:0000313" key="3">
    <source>
        <dbReference type="Proteomes" id="UP001500393"/>
    </source>
</evidence>
<comment type="caution">
    <text evidence="2">The sequence shown here is derived from an EMBL/GenBank/DDBJ whole genome shotgun (WGS) entry which is preliminary data.</text>
</comment>
<reference evidence="2 3" key="1">
    <citation type="journal article" date="2019" name="Int. J. Syst. Evol. Microbiol.">
        <title>The Global Catalogue of Microorganisms (GCM) 10K type strain sequencing project: providing services to taxonomists for standard genome sequencing and annotation.</title>
        <authorList>
            <consortium name="The Broad Institute Genomics Platform"/>
            <consortium name="The Broad Institute Genome Sequencing Center for Infectious Disease"/>
            <person name="Wu L."/>
            <person name="Ma J."/>
        </authorList>
    </citation>
    <scope>NUCLEOTIDE SEQUENCE [LARGE SCALE GENOMIC DNA]</scope>
    <source>
        <strain evidence="2 3">JCM 14969</strain>
    </source>
</reference>
<dbReference type="Proteomes" id="UP001500393">
    <property type="component" value="Unassembled WGS sequence"/>
</dbReference>
<evidence type="ECO:0000256" key="1">
    <source>
        <dbReference type="SAM" id="MobiDB-lite"/>
    </source>
</evidence>
<feature type="compositionally biased region" description="Low complexity" evidence="1">
    <location>
        <begin position="41"/>
        <end position="51"/>
    </location>
</feature>
<accession>A0ABN2DUI7</accession>
<keyword evidence="3" id="KW-1185">Reference proteome</keyword>